<dbReference type="WBParaSite" id="HPLM_0000801101-mRNA-1">
    <property type="protein sequence ID" value="HPLM_0000801101-mRNA-1"/>
    <property type="gene ID" value="HPLM_0000801101"/>
</dbReference>
<evidence type="ECO:0000313" key="1">
    <source>
        <dbReference type="WBParaSite" id="HPLM_0000801101-mRNA-1"/>
    </source>
</evidence>
<accession>A0A158QM98</accession>
<dbReference type="AlphaFoldDB" id="A0A158QM98"/>
<name>A0A158QM98_HAEPC</name>
<reference evidence="1" key="1">
    <citation type="submission" date="2016-04" db="UniProtKB">
        <authorList>
            <consortium name="WormBaseParasite"/>
        </authorList>
    </citation>
    <scope>IDENTIFICATION</scope>
</reference>
<proteinExistence type="predicted"/>
<sequence>LYAITILQLNIHCCHPLLHLSSTSSPKGTVVTGRPSRSICISIFEDVTSFVPLFVDEETFAFRPRWSTKLHVTLKTRSTDVTNEGALISFFCMTTENDHNDGAS</sequence>
<protein>
    <submittedName>
        <fullName evidence="1">CUB domain-containing protein</fullName>
    </submittedName>
</protein>
<organism evidence="1">
    <name type="scientific">Haemonchus placei</name>
    <name type="common">Barber's pole worm</name>
    <dbReference type="NCBI Taxonomy" id="6290"/>
    <lineage>
        <taxon>Eukaryota</taxon>
        <taxon>Metazoa</taxon>
        <taxon>Ecdysozoa</taxon>
        <taxon>Nematoda</taxon>
        <taxon>Chromadorea</taxon>
        <taxon>Rhabditida</taxon>
        <taxon>Rhabditina</taxon>
        <taxon>Rhabditomorpha</taxon>
        <taxon>Strongyloidea</taxon>
        <taxon>Trichostrongylidae</taxon>
        <taxon>Haemonchus</taxon>
    </lineage>
</organism>